<feature type="binding site" evidence="5">
    <location>
        <position position="117"/>
    </location>
    <ligand>
        <name>S-adenosyl-L-methionine</name>
        <dbReference type="ChEBI" id="CHEBI:59789"/>
    </ligand>
</feature>
<dbReference type="EC" id="2.1.1.64" evidence="5"/>
<dbReference type="VEuPathDB" id="FungiDB:MGL_3622"/>
<keyword evidence="5" id="KW-0999">Mitochondrion inner membrane</keyword>
<accession>A8QA63</accession>
<protein>
    <recommendedName>
        <fullName evidence="5">Ubiquinone biosynthesis O-methyltransferase, mitochondrial</fullName>
    </recommendedName>
    <alternativeName>
        <fullName evidence="5">3-demethylubiquinol 3-O-methyltransferase</fullName>
        <ecNumber evidence="5">2.1.1.64</ecNumber>
    </alternativeName>
    <alternativeName>
        <fullName evidence="5">3-demethylubiquinone 3-O-methyltransferase</fullName>
        <ecNumber evidence="5">2.1.1.-</ecNumber>
    </alternativeName>
    <alternativeName>
        <fullName evidence="5">Polyprenyldihydroxybenzoate methyltransferase</fullName>
        <ecNumber evidence="5">2.1.1.114</ecNumber>
    </alternativeName>
</protein>
<keyword evidence="5" id="KW-0479">Metal-binding</keyword>
<dbReference type="GO" id="GO:0010420">
    <property type="term" value="F:polyprenyldihydroxybenzoate methyltransferase activity"/>
    <property type="evidence" value="ECO:0007669"/>
    <property type="project" value="UniProtKB-UniRule"/>
</dbReference>
<comment type="catalytic activity">
    <reaction evidence="5">
        <text>a 3-demethylubiquinone + S-adenosyl-L-methionine = a ubiquinone + S-adenosyl-L-homocysteine</text>
        <dbReference type="Rhea" id="RHEA:81215"/>
        <dbReference type="Rhea" id="RHEA-COMP:9565"/>
        <dbReference type="Rhea" id="RHEA-COMP:19654"/>
        <dbReference type="ChEBI" id="CHEBI:16389"/>
        <dbReference type="ChEBI" id="CHEBI:57856"/>
        <dbReference type="ChEBI" id="CHEBI:59789"/>
        <dbReference type="ChEBI" id="CHEBI:231825"/>
    </reaction>
</comment>
<keyword evidence="5" id="KW-0496">Mitochondrion</keyword>
<feature type="binding site" evidence="5">
    <location>
        <position position="174"/>
    </location>
    <ligand>
        <name>Mg(2+)</name>
        <dbReference type="ChEBI" id="CHEBI:18420"/>
    </ligand>
</feature>
<evidence type="ECO:0000256" key="3">
    <source>
        <dbReference type="ARBA" id="ARBA00022688"/>
    </source>
</evidence>
<keyword evidence="7" id="KW-1185">Reference proteome</keyword>
<feature type="binding site" evidence="5">
    <location>
        <position position="177"/>
    </location>
    <ligand>
        <name>Mg(2+)</name>
        <dbReference type="ChEBI" id="CHEBI:18420"/>
    </ligand>
</feature>
<comment type="subcellular location">
    <subcellularLocation>
        <location evidence="5">Mitochondrion inner membrane</location>
        <topology evidence="5">Peripheral membrane protein</topology>
        <orientation evidence="5">Matrix side</orientation>
    </subcellularLocation>
</comment>
<comment type="similarity">
    <text evidence="5">Belongs to the class I-like SAM-binding methyltransferase superfamily. UbiG/COQ3 family.</text>
</comment>
<dbReference type="GeneID" id="5853461"/>
<evidence type="ECO:0000256" key="5">
    <source>
        <dbReference type="HAMAP-Rule" id="MF_03190"/>
    </source>
</evidence>
<dbReference type="HAMAP" id="MF_00472">
    <property type="entry name" value="UbiG"/>
    <property type="match status" value="1"/>
</dbReference>
<keyword evidence="3 5" id="KW-0831">Ubiquinone biosynthesis</keyword>
<name>A8QA63_MALGO</name>
<keyword evidence="5" id="KW-0460">Magnesium</keyword>
<dbReference type="GO" id="GO:0032259">
    <property type="term" value="P:methylation"/>
    <property type="evidence" value="ECO:0007669"/>
    <property type="project" value="UniProtKB-KW"/>
</dbReference>
<evidence type="ECO:0000256" key="1">
    <source>
        <dbReference type="ARBA" id="ARBA00022603"/>
    </source>
</evidence>
<keyword evidence="5" id="KW-0472">Membrane</keyword>
<feature type="binding site" evidence="5">
    <location>
        <position position="96"/>
    </location>
    <ligand>
        <name>S-adenosyl-L-methionine</name>
        <dbReference type="ChEBI" id="CHEBI:59789"/>
    </ligand>
</feature>
<gene>
    <name evidence="5" type="primary">COQ3</name>
    <name evidence="6" type="ORF">MGL_3622</name>
</gene>
<dbReference type="AlphaFoldDB" id="A8QA63"/>
<dbReference type="PANTHER" id="PTHR43464:SF19">
    <property type="entry name" value="UBIQUINONE BIOSYNTHESIS O-METHYLTRANSFERASE, MITOCHONDRIAL"/>
    <property type="match status" value="1"/>
</dbReference>
<dbReference type="EC" id="2.1.1.-" evidence="5"/>
<dbReference type="InterPro" id="IPR029063">
    <property type="entry name" value="SAM-dependent_MTases_sf"/>
</dbReference>
<dbReference type="GO" id="GO:0031314">
    <property type="term" value="C:extrinsic component of mitochondrial inner membrane"/>
    <property type="evidence" value="ECO:0007669"/>
    <property type="project" value="UniProtKB-UniRule"/>
</dbReference>
<dbReference type="GO" id="GO:0046872">
    <property type="term" value="F:metal ion binding"/>
    <property type="evidence" value="ECO:0007669"/>
    <property type="project" value="UniProtKB-KW"/>
</dbReference>
<organism evidence="6 7">
    <name type="scientific">Malassezia globosa (strain ATCC MYA-4612 / CBS 7966)</name>
    <name type="common">Dandruff-associated fungus</name>
    <dbReference type="NCBI Taxonomy" id="425265"/>
    <lineage>
        <taxon>Eukaryota</taxon>
        <taxon>Fungi</taxon>
        <taxon>Dikarya</taxon>
        <taxon>Basidiomycota</taxon>
        <taxon>Ustilaginomycotina</taxon>
        <taxon>Malasseziomycetes</taxon>
        <taxon>Malasseziales</taxon>
        <taxon>Malasseziaceae</taxon>
        <taxon>Malassezia</taxon>
    </lineage>
</organism>
<dbReference type="RefSeq" id="XP_001729155.1">
    <property type="nucleotide sequence ID" value="XM_001729103.1"/>
</dbReference>
<evidence type="ECO:0000256" key="2">
    <source>
        <dbReference type="ARBA" id="ARBA00022679"/>
    </source>
</evidence>
<dbReference type="GO" id="GO:0120537">
    <property type="term" value="F:3-demethylubiquinone 3-O-methyltransferase activity"/>
    <property type="evidence" value="ECO:0007669"/>
    <property type="project" value="RHEA"/>
</dbReference>
<comment type="cofactor">
    <cofactor evidence="5">
        <name>Mg(2+)</name>
        <dbReference type="ChEBI" id="CHEBI:18420"/>
    </cofactor>
</comment>
<feature type="binding site" evidence="5">
    <location>
        <position position="173"/>
    </location>
    <ligand>
        <name>S-adenosyl-L-methionine</name>
        <dbReference type="ChEBI" id="CHEBI:59789"/>
    </ligand>
</feature>
<reference evidence="6 7" key="1">
    <citation type="journal article" date="2007" name="Proc. Natl. Acad. Sci. U.S.A.">
        <title>Dandruff-associated Malassezia genomes reveal convergent and divergent virulence traits shared with plant and human fungal pathogens.</title>
        <authorList>
            <person name="Xu J."/>
            <person name="Saunders C.W."/>
            <person name="Hu P."/>
            <person name="Grant R.A."/>
            <person name="Boekhout T."/>
            <person name="Kuramae E.E."/>
            <person name="Kronstad J.W."/>
            <person name="Deangelis Y.M."/>
            <person name="Reeder N.L."/>
            <person name="Johnstone K.R."/>
            <person name="Leland M."/>
            <person name="Fieno A.M."/>
            <person name="Begley W.M."/>
            <person name="Sun Y."/>
            <person name="Lacey M.P."/>
            <person name="Chaudhary T."/>
            <person name="Keough T."/>
            <person name="Chu L."/>
            <person name="Sears R."/>
            <person name="Yuan B."/>
            <person name="Dawson T.L.Jr."/>
        </authorList>
    </citation>
    <scope>NUCLEOTIDE SEQUENCE [LARGE SCALE GENOMIC DNA]</scope>
    <source>
        <strain evidence="7">ATCC MYA-4612 / CBS 7966</strain>
    </source>
</reference>
<dbReference type="InParanoid" id="A8QA63"/>
<dbReference type="SUPFAM" id="SSF53335">
    <property type="entry name" value="S-adenosyl-L-methionine-dependent methyltransferases"/>
    <property type="match status" value="1"/>
</dbReference>
<dbReference type="CDD" id="cd02440">
    <property type="entry name" value="AdoMet_MTases"/>
    <property type="match status" value="1"/>
</dbReference>
<dbReference type="STRING" id="425265.A8QA63"/>
<comment type="catalytic activity">
    <reaction evidence="5">
        <text>a 3,4-dihydroxy-5-(all-trans-polyprenyl)benzoate + S-adenosyl-L-methionine = a 4-hydroxy-3-methoxy-5-(all-trans-polyprenyl)benzoate + S-adenosyl-L-homocysteine + H(+)</text>
        <dbReference type="Rhea" id="RHEA:44452"/>
        <dbReference type="Rhea" id="RHEA-COMP:10930"/>
        <dbReference type="Rhea" id="RHEA-COMP:10931"/>
        <dbReference type="ChEBI" id="CHEBI:15378"/>
        <dbReference type="ChEBI" id="CHEBI:57856"/>
        <dbReference type="ChEBI" id="CHEBI:59789"/>
        <dbReference type="ChEBI" id="CHEBI:64694"/>
        <dbReference type="ChEBI" id="CHEBI:84443"/>
        <dbReference type="EC" id="2.1.1.114"/>
    </reaction>
</comment>
<feature type="binding site" evidence="5">
    <location>
        <position position="50"/>
    </location>
    <ligand>
        <name>S-adenosyl-L-methionine</name>
        <dbReference type="ChEBI" id="CHEBI:59789"/>
    </ligand>
</feature>
<dbReference type="NCBIfam" id="TIGR01983">
    <property type="entry name" value="UbiG"/>
    <property type="match status" value="1"/>
</dbReference>
<dbReference type="Pfam" id="PF13489">
    <property type="entry name" value="Methyltransf_23"/>
    <property type="match status" value="1"/>
</dbReference>
<dbReference type="EC" id="2.1.1.114" evidence="5"/>
<dbReference type="Gene3D" id="3.40.50.150">
    <property type="entry name" value="Vaccinia Virus protein VP39"/>
    <property type="match status" value="1"/>
</dbReference>
<comment type="function">
    <text evidence="5">O-methyltransferase required for two non-consecutive steps during ubiquinone biosynthesis. Catalyzes the 2 O-methylation of 3,4-dihydroxy-5-(all-trans-polyprenyl)benzoic acid into 4-hydroxy-3-methoxy-5-(all-trans-polyprenyl)benzoic acid. Also catalyzes the last step of ubiquinone biosynthesis by mediating methylation of 3-demethylubiquinone into ubiquinone. Also able to mediate the methylation of 3-demethylubiquinol into ubiquinol.</text>
</comment>
<dbReference type="KEGG" id="mgl:MGL_3622"/>
<keyword evidence="1 5" id="KW-0489">Methyltransferase</keyword>
<dbReference type="FunCoup" id="A8QA63">
    <property type="interactions" value="224"/>
</dbReference>
<dbReference type="InterPro" id="IPR010233">
    <property type="entry name" value="UbiG_MeTrfase"/>
</dbReference>
<comment type="subunit">
    <text evidence="5">Component of a multi-subunit COQ enzyme complex, composed of at least COQ3, COQ4, COQ5, COQ6, COQ7 and COQ9.</text>
</comment>
<proteinExistence type="inferred from homology"/>
<feature type="binding site" evidence="5">
    <location>
        <position position="178"/>
    </location>
    <ligand>
        <name>Mg(2+)</name>
        <dbReference type="ChEBI" id="CHEBI:18420"/>
    </ligand>
</feature>
<dbReference type="UniPathway" id="UPA00232"/>
<dbReference type="OrthoDB" id="3265906at2759"/>
<keyword evidence="4 5" id="KW-0949">S-adenosyl-L-methionine</keyword>
<comment type="pathway">
    <text evidence="5">Cofactor biosynthesis; ubiquinone biosynthesis.</text>
</comment>
<dbReference type="EMBL" id="AAYY01000014">
    <property type="protein sequence ID" value="EDP41941.1"/>
    <property type="molecule type" value="Genomic_DNA"/>
</dbReference>
<dbReference type="OMA" id="ILAPRTW"/>
<dbReference type="Proteomes" id="UP000008837">
    <property type="component" value="Unassembled WGS sequence"/>
</dbReference>
<comment type="caution">
    <text evidence="6">The sequence shown here is derived from an EMBL/GenBank/DDBJ whole genome shotgun (WGS) entry which is preliminary data.</text>
</comment>
<comment type="catalytic activity">
    <reaction evidence="5">
        <text>a 3-demethylubiquinol + S-adenosyl-L-methionine = a ubiquinol + S-adenosyl-L-homocysteine + H(+)</text>
        <dbReference type="Rhea" id="RHEA:44380"/>
        <dbReference type="Rhea" id="RHEA-COMP:9566"/>
        <dbReference type="Rhea" id="RHEA-COMP:10914"/>
        <dbReference type="ChEBI" id="CHEBI:15378"/>
        <dbReference type="ChEBI" id="CHEBI:17976"/>
        <dbReference type="ChEBI" id="CHEBI:57856"/>
        <dbReference type="ChEBI" id="CHEBI:59789"/>
        <dbReference type="ChEBI" id="CHEBI:84422"/>
        <dbReference type="EC" id="2.1.1.64"/>
    </reaction>
</comment>
<dbReference type="GO" id="GO:0061542">
    <property type="term" value="F:3-demethylubiquinol 3-O-methyltransferase activity"/>
    <property type="evidence" value="ECO:0007669"/>
    <property type="project" value="UniProtKB-UniRule"/>
</dbReference>
<evidence type="ECO:0000256" key="4">
    <source>
        <dbReference type="ARBA" id="ARBA00022691"/>
    </source>
</evidence>
<sequence length="350" mass="38657">MHVMRQPIFRMLHTASSVDPNDIAHFSRLADQWWDESGEFAPLHRMNRVRIEFMQQKLEEVRGWDAAVAEAMGYDTIPTPLNTPDFLSGSRMLDVGCGGGLLVESAARLGACVTGVDASSENIRIASLHASKDPGLRMRTSEEDAQDASLAYLATSAETLRNAGRTFDIVTAMEVVEHVNQPAEFLRCLGSLVKPGGHLFMSTMSRTMFSYFLTIFLAENVLQVVTPGTHRHSQYIHPFEMVDFFRELGWIPSDASLLANRPRLKDGSPIAPVPPRLLFETRGTMYVPGLGRWILAPPSVADASARGEASRALSSACLPSFLGGGMRPTELCNYFFWIRRPTHTPSLSSS</sequence>
<keyword evidence="2 5" id="KW-0808">Transferase</keyword>
<evidence type="ECO:0000313" key="6">
    <source>
        <dbReference type="EMBL" id="EDP41941.1"/>
    </source>
</evidence>
<evidence type="ECO:0000313" key="7">
    <source>
        <dbReference type="Proteomes" id="UP000008837"/>
    </source>
</evidence>
<dbReference type="PANTHER" id="PTHR43464">
    <property type="entry name" value="METHYLTRANSFERASE"/>
    <property type="match status" value="1"/>
</dbReference>